<dbReference type="GO" id="GO:0009451">
    <property type="term" value="P:RNA modification"/>
    <property type="evidence" value="ECO:0007669"/>
    <property type="project" value="InterPro"/>
</dbReference>
<evidence type="ECO:0000259" key="2">
    <source>
        <dbReference type="Pfam" id="PF14432"/>
    </source>
</evidence>
<sequence>MHEFLVEISKKMKEEGYVPDTNFVLHDVEEEQKEQNLSYHSEMLAVAFGIIATTPETIIKVFKNLRTCVDCHTAIKFISKMLSNKFTVSSALAAASVIQCLQLGKEIHGCITGTGLDSDEVVWSALCLYLICTQPDHIVFTGVLSACTHAGLVDKGLEYFRSIKWGVMGACDGAVTENCPDKHEQKQYFRLVMNERVFLRENVTNNHHMSKLHSRNGGID</sequence>
<dbReference type="OrthoDB" id="1112339at2759"/>
<keyword evidence="4" id="KW-1185">Reference proteome</keyword>
<gene>
    <name evidence="3" type="ORF">EZV62_005991</name>
</gene>
<dbReference type="EMBL" id="VAHF01000002">
    <property type="protein sequence ID" value="TXG71056.1"/>
    <property type="molecule type" value="Genomic_DNA"/>
</dbReference>
<organism evidence="3 4">
    <name type="scientific">Acer yangbiense</name>
    <dbReference type="NCBI Taxonomy" id="1000413"/>
    <lineage>
        <taxon>Eukaryota</taxon>
        <taxon>Viridiplantae</taxon>
        <taxon>Streptophyta</taxon>
        <taxon>Embryophyta</taxon>
        <taxon>Tracheophyta</taxon>
        <taxon>Spermatophyta</taxon>
        <taxon>Magnoliopsida</taxon>
        <taxon>eudicotyledons</taxon>
        <taxon>Gunneridae</taxon>
        <taxon>Pentapetalae</taxon>
        <taxon>rosids</taxon>
        <taxon>malvids</taxon>
        <taxon>Sapindales</taxon>
        <taxon>Sapindaceae</taxon>
        <taxon>Hippocastanoideae</taxon>
        <taxon>Acereae</taxon>
        <taxon>Acer</taxon>
    </lineage>
</organism>
<protein>
    <recommendedName>
        <fullName evidence="2">DYW domain-containing protein</fullName>
    </recommendedName>
</protein>
<dbReference type="Pfam" id="PF14432">
    <property type="entry name" value="DYW_deaminase"/>
    <property type="match status" value="1"/>
</dbReference>
<dbReference type="GO" id="GO:0003723">
    <property type="term" value="F:RNA binding"/>
    <property type="evidence" value="ECO:0007669"/>
    <property type="project" value="InterPro"/>
</dbReference>
<dbReference type="GO" id="GO:0008270">
    <property type="term" value="F:zinc ion binding"/>
    <property type="evidence" value="ECO:0007669"/>
    <property type="project" value="InterPro"/>
</dbReference>
<evidence type="ECO:0000313" key="3">
    <source>
        <dbReference type="EMBL" id="TXG71056.1"/>
    </source>
</evidence>
<comment type="similarity">
    <text evidence="1">Belongs to the PPR family. PCMP-H subfamily.</text>
</comment>
<dbReference type="InterPro" id="IPR032867">
    <property type="entry name" value="DYW_dom"/>
</dbReference>
<dbReference type="InterPro" id="IPR011990">
    <property type="entry name" value="TPR-like_helical_dom_sf"/>
</dbReference>
<dbReference type="Proteomes" id="UP000323000">
    <property type="component" value="Chromosome 2"/>
</dbReference>
<dbReference type="InterPro" id="IPR046960">
    <property type="entry name" value="PPR_At4g14850-like_plant"/>
</dbReference>
<dbReference type="PANTHER" id="PTHR47926:SF414">
    <property type="entry name" value="PENTATRICOPEPTIDE REPEAT-CONTAINING PROTEIN DOT4, CHLOROPLASTIC-LIKE"/>
    <property type="match status" value="1"/>
</dbReference>
<reference evidence="4" key="1">
    <citation type="journal article" date="2019" name="Gigascience">
        <title>De novo genome assembly of the endangered Acer yangbiense, a plant species with extremely small populations endemic to Yunnan Province, China.</title>
        <authorList>
            <person name="Yang J."/>
            <person name="Wariss H.M."/>
            <person name="Tao L."/>
            <person name="Zhang R."/>
            <person name="Yun Q."/>
            <person name="Hollingsworth P."/>
            <person name="Dao Z."/>
            <person name="Luo G."/>
            <person name="Guo H."/>
            <person name="Ma Y."/>
            <person name="Sun W."/>
        </authorList>
    </citation>
    <scope>NUCLEOTIDE SEQUENCE [LARGE SCALE GENOMIC DNA]</scope>
    <source>
        <strain evidence="4">cv. Malutang</strain>
    </source>
</reference>
<dbReference type="PANTHER" id="PTHR47926">
    <property type="entry name" value="PENTATRICOPEPTIDE REPEAT-CONTAINING PROTEIN"/>
    <property type="match status" value="1"/>
</dbReference>
<name>A0A5C7IRI2_9ROSI</name>
<dbReference type="Gene3D" id="1.25.40.10">
    <property type="entry name" value="Tetratricopeptide repeat domain"/>
    <property type="match status" value="1"/>
</dbReference>
<evidence type="ECO:0000313" key="4">
    <source>
        <dbReference type="Proteomes" id="UP000323000"/>
    </source>
</evidence>
<accession>A0A5C7IRI2</accession>
<dbReference type="AlphaFoldDB" id="A0A5C7IRI2"/>
<proteinExistence type="inferred from homology"/>
<feature type="domain" description="DYW" evidence="2">
    <location>
        <begin position="16"/>
        <end position="88"/>
    </location>
</feature>
<evidence type="ECO:0000256" key="1">
    <source>
        <dbReference type="ARBA" id="ARBA00006643"/>
    </source>
</evidence>
<comment type="caution">
    <text evidence="3">The sequence shown here is derived from an EMBL/GenBank/DDBJ whole genome shotgun (WGS) entry which is preliminary data.</text>
</comment>